<evidence type="ECO:0000313" key="2">
    <source>
        <dbReference type="EMBL" id="ARE85984.1"/>
    </source>
</evidence>
<dbReference type="Pfam" id="PF08889">
    <property type="entry name" value="WbqC"/>
    <property type="match status" value="1"/>
</dbReference>
<evidence type="ECO:0000313" key="3">
    <source>
        <dbReference type="Proteomes" id="UP000177894"/>
    </source>
</evidence>
<reference evidence="2 4" key="2">
    <citation type="submission" date="2017-03" db="EMBL/GenBank/DDBJ databases">
        <title>Complete sequence of Clostridium formicaceticum DSM 92.</title>
        <authorList>
            <person name="Poehlein A."/>
            <person name="Karl M."/>
            <person name="Bengelsdorf F.R."/>
            <person name="Duerre P."/>
            <person name="Daniel R."/>
        </authorList>
    </citation>
    <scope>NUCLEOTIDE SEQUENCE [LARGE SCALE GENOMIC DNA]</scope>
    <source>
        <strain evidence="2 4">DSM 92</strain>
    </source>
</reference>
<evidence type="ECO:0000313" key="4">
    <source>
        <dbReference type="Proteomes" id="UP000192478"/>
    </source>
</evidence>
<protein>
    <submittedName>
        <fullName evidence="2">WbqC-like protein family protein</fullName>
    </submittedName>
</protein>
<sequence length="233" mass="28055">MKKIAISQPRYLPACNYIERMILSDTFVMLDNVQHQRRAFEHRNKIRTDNGDFWLSIPIDRVNSKSNQIKDLLILNGENWEEKHFKSFVHYYRKTPFYDEVIKLLDNFYSVKRTSLNQVVKDMLNILIDYLDLQVDVKWASSYNWTKQKDDLLIEITEFFGGSTYISGPNGRNYIDERKFENKGIQLLYHEYDHPVYRQVWGEFIPYMTIWDLLFYYGKDTVNYIKKGNLVKE</sequence>
<evidence type="ECO:0000313" key="1">
    <source>
        <dbReference type="EMBL" id="AOY75668.1"/>
    </source>
</evidence>
<reference evidence="1 3" key="1">
    <citation type="submission" date="2016-10" db="EMBL/GenBank/DDBJ databases">
        <title>Complete Genome Sequence of Acetogen Clostridium formicoaceticum ATCC 27076.</title>
        <authorList>
            <person name="Bao T."/>
            <person name="Cheng C."/>
            <person name="Zhao J."/>
            <person name="Yang S.-T."/>
            <person name="Wang J."/>
            <person name="Wang M."/>
        </authorList>
    </citation>
    <scope>NUCLEOTIDE SEQUENCE [LARGE SCALE GENOMIC DNA]</scope>
    <source>
        <strain evidence="1 3">ATCC 27076</strain>
    </source>
</reference>
<organism evidence="2 4">
    <name type="scientific">Clostridium formicaceticum</name>
    <dbReference type="NCBI Taxonomy" id="1497"/>
    <lineage>
        <taxon>Bacteria</taxon>
        <taxon>Bacillati</taxon>
        <taxon>Bacillota</taxon>
        <taxon>Clostridia</taxon>
        <taxon>Eubacteriales</taxon>
        <taxon>Clostridiaceae</taxon>
        <taxon>Clostridium</taxon>
    </lineage>
</organism>
<dbReference type="InterPro" id="IPR014985">
    <property type="entry name" value="WbqC"/>
</dbReference>
<dbReference type="Proteomes" id="UP000177894">
    <property type="component" value="Chromosome"/>
</dbReference>
<dbReference type="EMBL" id="CP017603">
    <property type="protein sequence ID" value="AOY75668.1"/>
    <property type="molecule type" value="Genomic_DNA"/>
</dbReference>
<dbReference type="EMBL" id="CP020559">
    <property type="protein sequence ID" value="ARE85984.1"/>
    <property type="molecule type" value="Genomic_DNA"/>
</dbReference>
<dbReference type="KEGG" id="cfm:BJL90_07030"/>
<dbReference type="AlphaFoldDB" id="A0AAC9RFW1"/>
<dbReference type="Proteomes" id="UP000192478">
    <property type="component" value="Chromosome"/>
</dbReference>
<dbReference type="RefSeq" id="WP_070965819.1">
    <property type="nucleotide sequence ID" value="NZ_CP017603.1"/>
</dbReference>
<name>A0AAC9RFW1_9CLOT</name>
<gene>
    <name evidence="1" type="ORF">BJL90_07030</name>
    <name evidence="2" type="ORF">CLFO_03000</name>
</gene>
<proteinExistence type="predicted"/>
<accession>A0AAC9RFW1</accession>
<keyword evidence="3" id="KW-1185">Reference proteome</keyword>